<feature type="binding site" evidence="5">
    <location>
        <position position="315"/>
    </location>
    <ligand>
        <name>NAD(+)</name>
        <dbReference type="ChEBI" id="CHEBI:57540"/>
    </ligand>
</feature>
<dbReference type="AlphaFoldDB" id="A0A2H0TD83"/>
<dbReference type="GO" id="GO:0051287">
    <property type="term" value="F:NAD binding"/>
    <property type="evidence" value="ECO:0007669"/>
    <property type="project" value="InterPro"/>
</dbReference>
<dbReference type="Gene3D" id="3.30.360.10">
    <property type="entry name" value="Dihydrodipicolinate Reductase, domain 2"/>
    <property type="match status" value="1"/>
</dbReference>
<evidence type="ECO:0000256" key="6">
    <source>
        <dbReference type="PIRSR" id="PIRSR000149-4"/>
    </source>
</evidence>
<keyword evidence="5" id="KW-0547">Nucleotide-binding</keyword>
<dbReference type="Pfam" id="PF02800">
    <property type="entry name" value="Gp_dh_C"/>
    <property type="match status" value="1"/>
</dbReference>
<keyword evidence="2" id="KW-0560">Oxidoreductase</keyword>
<feature type="binding site" evidence="4">
    <location>
        <begin position="209"/>
        <end position="210"/>
    </location>
    <ligand>
        <name>D-glyceraldehyde 3-phosphate</name>
        <dbReference type="ChEBI" id="CHEBI:59776"/>
    </ligand>
</feature>
<dbReference type="InterPro" id="IPR020829">
    <property type="entry name" value="GlycerAld_3-P_DH_cat"/>
</dbReference>
<organism evidence="9 10">
    <name type="scientific">Candidatus Niyogibacteria bacterium CG10_big_fil_rev_8_21_14_0_10_46_36</name>
    <dbReference type="NCBI Taxonomy" id="1974726"/>
    <lineage>
        <taxon>Bacteria</taxon>
        <taxon>Candidatus Niyogiibacteriota</taxon>
    </lineage>
</organism>
<feature type="binding site" evidence="5">
    <location>
        <begin position="10"/>
        <end position="11"/>
    </location>
    <ligand>
        <name>NAD(+)</name>
        <dbReference type="ChEBI" id="CHEBI:57540"/>
    </ligand>
</feature>
<dbReference type="EMBL" id="PFCO01000006">
    <property type="protein sequence ID" value="PIR69497.1"/>
    <property type="molecule type" value="Genomic_DNA"/>
</dbReference>
<feature type="domain" description="Glyceraldehyde 3-phosphate dehydrogenase NAD(P) binding" evidence="8">
    <location>
        <begin position="1"/>
        <end position="150"/>
    </location>
</feature>
<feature type="binding site" evidence="4">
    <location>
        <begin position="149"/>
        <end position="151"/>
    </location>
    <ligand>
        <name>D-glyceraldehyde 3-phosphate</name>
        <dbReference type="ChEBI" id="CHEBI:59776"/>
    </ligand>
</feature>
<dbReference type="PIRSF" id="PIRSF000149">
    <property type="entry name" value="GAP_DH"/>
    <property type="match status" value="1"/>
</dbReference>
<evidence type="ECO:0000256" key="2">
    <source>
        <dbReference type="ARBA" id="ARBA00023002"/>
    </source>
</evidence>
<dbReference type="InterPro" id="IPR036291">
    <property type="entry name" value="NAD(P)-bd_dom_sf"/>
</dbReference>
<proteinExistence type="inferred from homology"/>
<dbReference type="CDD" id="cd05214">
    <property type="entry name" value="GAPDH_I_N"/>
    <property type="match status" value="1"/>
</dbReference>
<dbReference type="PRINTS" id="PR00078">
    <property type="entry name" value="G3PDHDRGNASE"/>
</dbReference>
<name>A0A2H0TD83_9BACT</name>
<protein>
    <submittedName>
        <fullName evidence="9">Type I glyceraldehyde-3-phosphate dehydrogenase</fullName>
    </submittedName>
</protein>
<gene>
    <name evidence="9" type="ORF">COU47_02895</name>
</gene>
<dbReference type="SMART" id="SM00846">
    <property type="entry name" value="Gp_dh_N"/>
    <property type="match status" value="1"/>
</dbReference>
<dbReference type="Proteomes" id="UP000231503">
    <property type="component" value="Unassembled WGS sequence"/>
</dbReference>
<evidence type="ECO:0000256" key="3">
    <source>
        <dbReference type="PIRSR" id="PIRSR000149-1"/>
    </source>
</evidence>
<feature type="binding site" evidence="4">
    <location>
        <position position="232"/>
    </location>
    <ligand>
        <name>D-glyceraldehyde 3-phosphate</name>
        <dbReference type="ChEBI" id="CHEBI:59776"/>
    </ligand>
</feature>
<keyword evidence="5" id="KW-0520">NAD</keyword>
<dbReference type="Pfam" id="PF00044">
    <property type="entry name" value="Gp_dh_N"/>
    <property type="match status" value="1"/>
</dbReference>
<dbReference type="Gene3D" id="3.40.50.720">
    <property type="entry name" value="NAD(P)-binding Rossmann-like Domain"/>
    <property type="match status" value="1"/>
</dbReference>
<evidence type="ECO:0000256" key="7">
    <source>
        <dbReference type="RuleBase" id="RU000397"/>
    </source>
</evidence>
<evidence type="ECO:0000256" key="5">
    <source>
        <dbReference type="PIRSR" id="PIRSR000149-3"/>
    </source>
</evidence>
<feature type="binding site" evidence="4">
    <location>
        <position position="180"/>
    </location>
    <ligand>
        <name>D-glyceraldehyde 3-phosphate</name>
        <dbReference type="ChEBI" id="CHEBI:59776"/>
    </ligand>
</feature>
<dbReference type="PANTHER" id="PTHR43148">
    <property type="entry name" value="GLYCERALDEHYDE-3-PHOSPHATE DEHYDROGENASE 2"/>
    <property type="match status" value="1"/>
</dbReference>
<reference evidence="10" key="1">
    <citation type="submission" date="2017-09" db="EMBL/GenBank/DDBJ databases">
        <title>Depth-based differentiation of microbial function through sediment-hosted aquifers and enrichment of novel symbionts in the deep terrestrial subsurface.</title>
        <authorList>
            <person name="Probst A.J."/>
            <person name="Ladd B."/>
            <person name="Jarett J.K."/>
            <person name="Geller-Mcgrath D.E."/>
            <person name="Sieber C.M.K."/>
            <person name="Emerson J.B."/>
            <person name="Anantharaman K."/>
            <person name="Thomas B.C."/>
            <person name="Malmstrom R."/>
            <person name="Stieglmeier M."/>
            <person name="Klingl A."/>
            <person name="Woyke T."/>
            <person name="Ryan C.M."/>
            <person name="Banfield J.F."/>
        </authorList>
    </citation>
    <scope>NUCLEOTIDE SEQUENCE [LARGE SCALE GENOMIC DNA]</scope>
</reference>
<dbReference type="FunFam" id="3.30.360.10:FF:000002">
    <property type="entry name" value="Glyceraldehyde-3-phosphate dehydrogenase"/>
    <property type="match status" value="1"/>
</dbReference>
<evidence type="ECO:0000256" key="4">
    <source>
        <dbReference type="PIRSR" id="PIRSR000149-2"/>
    </source>
</evidence>
<feature type="active site" description="Nucleophile" evidence="3">
    <location>
        <position position="150"/>
    </location>
</feature>
<dbReference type="FunFam" id="3.40.50.720:FF:000001">
    <property type="entry name" value="Glyceraldehyde-3-phosphate dehydrogenase"/>
    <property type="match status" value="1"/>
</dbReference>
<accession>A0A2H0TD83</accession>
<comment type="caution">
    <text evidence="9">The sequence shown here is derived from an EMBL/GenBank/DDBJ whole genome shotgun (WGS) entry which is preliminary data.</text>
</comment>
<feature type="binding site" evidence="5">
    <location>
        <position position="32"/>
    </location>
    <ligand>
        <name>NAD(+)</name>
        <dbReference type="ChEBI" id="CHEBI:57540"/>
    </ligand>
</feature>
<feature type="binding site" evidence="5">
    <location>
        <position position="118"/>
    </location>
    <ligand>
        <name>NAD(+)</name>
        <dbReference type="ChEBI" id="CHEBI:57540"/>
    </ligand>
</feature>
<dbReference type="GO" id="GO:0016620">
    <property type="term" value="F:oxidoreductase activity, acting on the aldehyde or oxo group of donors, NAD or NADP as acceptor"/>
    <property type="evidence" value="ECO:0007669"/>
    <property type="project" value="InterPro"/>
</dbReference>
<evidence type="ECO:0000259" key="8">
    <source>
        <dbReference type="SMART" id="SM00846"/>
    </source>
</evidence>
<dbReference type="SUPFAM" id="SSF51735">
    <property type="entry name" value="NAD(P)-binding Rossmann-fold domains"/>
    <property type="match status" value="1"/>
</dbReference>
<evidence type="ECO:0000256" key="1">
    <source>
        <dbReference type="ARBA" id="ARBA00007406"/>
    </source>
</evidence>
<dbReference type="InterPro" id="IPR020831">
    <property type="entry name" value="GlycerAld/Erythrose_P_DH"/>
</dbReference>
<comment type="similarity">
    <text evidence="1 7">Belongs to the glyceraldehyde-3-phosphate dehydrogenase family.</text>
</comment>
<feature type="site" description="Activates thiol group during catalysis" evidence="6">
    <location>
        <position position="177"/>
    </location>
</feature>
<sequence length="334" mass="36484">MNIAINGFGRIGRVFFRQAFGHDDFNIVAVNDLGDADNLLYLLKYDSVYRRFDKEAKREGDGFSIGGNHVRFLQEKDPSQLPWKEMRVDVVVESTGFFTSYEKAKAHLDAGAKRVVISAPAKDDGETKTATPNVGIDFLKEGQISSNASCTTNATTPVMSIMMKSLGVKKAVLSTVHGYTATQALVDGPQTKDFTRGRAAAMNIVPSHTGAANAVEKAIPETKGKFDGISMRVPVIAGSIIDFTFLSEKKTTVGEVNDILRKAAGSKEWKGIIHVTDEPLVSSDVLGQPFGSIVEPSFTRVVDGDLVKILSWYDNEWGYCAMLIKHIESLRSLL</sequence>
<dbReference type="CDD" id="cd18126">
    <property type="entry name" value="GAPDH_I_C"/>
    <property type="match status" value="1"/>
</dbReference>
<evidence type="ECO:0000313" key="9">
    <source>
        <dbReference type="EMBL" id="PIR69497.1"/>
    </source>
</evidence>
<dbReference type="InterPro" id="IPR020828">
    <property type="entry name" value="GlycerAld_3-P_DH_NAD(P)-bd"/>
</dbReference>
<dbReference type="SUPFAM" id="SSF55347">
    <property type="entry name" value="Glyceraldehyde-3-phosphate dehydrogenase-like, C-terminal domain"/>
    <property type="match status" value="1"/>
</dbReference>
<evidence type="ECO:0000313" key="10">
    <source>
        <dbReference type="Proteomes" id="UP000231503"/>
    </source>
</evidence>